<keyword evidence="1" id="KW-1133">Transmembrane helix</keyword>
<evidence type="ECO:0000256" key="1">
    <source>
        <dbReference type="SAM" id="Phobius"/>
    </source>
</evidence>
<keyword evidence="1" id="KW-0812">Transmembrane</keyword>
<feature type="transmembrane region" description="Helical" evidence="1">
    <location>
        <begin position="20"/>
        <end position="42"/>
    </location>
</feature>
<keyword evidence="1" id="KW-0472">Membrane</keyword>
<protein>
    <submittedName>
        <fullName evidence="2">Uncharacterized protein</fullName>
    </submittedName>
</protein>
<organism evidence="2 3">
    <name type="scientific">Nocardioides phosphati</name>
    <dbReference type="NCBI Taxonomy" id="1867775"/>
    <lineage>
        <taxon>Bacteria</taxon>
        <taxon>Bacillati</taxon>
        <taxon>Actinomycetota</taxon>
        <taxon>Actinomycetes</taxon>
        <taxon>Propionibacteriales</taxon>
        <taxon>Nocardioidaceae</taxon>
        <taxon>Nocardioides</taxon>
    </lineage>
</organism>
<name>A0ABQ2N674_9ACTN</name>
<comment type="caution">
    <text evidence="2">The sequence shown here is derived from an EMBL/GenBank/DDBJ whole genome shotgun (WGS) entry which is preliminary data.</text>
</comment>
<proteinExistence type="predicted"/>
<evidence type="ECO:0000313" key="3">
    <source>
        <dbReference type="Proteomes" id="UP000655410"/>
    </source>
</evidence>
<dbReference type="EMBL" id="BMNI01000001">
    <property type="protein sequence ID" value="GGO86026.1"/>
    <property type="molecule type" value="Genomic_DNA"/>
</dbReference>
<sequence length="66" mass="6788">MWAAVNGTLSYVPASRVAGFIVFGLLGVIVLTFVVSAAFARLGDSARRLPTRAKGIASTESSGTDS</sequence>
<dbReference type="Proteomes" id="UP000655410">
    <property type="component" value="Unassembled WGS sequence"/>
</dbReference>
<reference evidence="3" key="1">
    <citation type="journal article" date="2019" name="Int. J. Syst. Evol. Microbiol.">
        <title>The Global Catalogue of Microorganisms (GCM) 10K type strain sequencing project: providing services to taxonomists for standard genome sequencing and annotation.</title>
        <authorList>
            <consortium name="The Broad Institute Genomics Platform"/>
            <consortium name="The Broad Institute Genome Sequencing Center for Infectious Disease"/>
            <person name="Wu L."/>
            <person name="Ma J."/>
        </authorList>
    </citation>
    <scope>NUCLEOTIDE SEQUENCE [LARGE SCALE GENOMIC DNA]</scope>
    <source>
        <strain evidence="3">CGMCC 4.7371</strain>
    </source>
</reference>
<keyword evidence="3" id="KW-1185">Reference proteome</keyword>
<accession>A0ABQ2N674</accession>
<gene>
    <name evidence="2" type="ORF">GCM10011584_07390</name>
</gene>
<evidence type="ECO:0000313" key="2">
    <source>
        <dbReference type="EMBL" id="GGO86026.1"/>
    </source>
</evidence>